<evidence type="ECO:0000313" key="9">
    <source>
        <dbReference type="EMBL" id="KZL91778.1"/>
    </source>
</evidence>
<dbReference type="GO" id="GO:0003677">
    <property type="term" value="F:DNA binding"/>
    <property type="evidence" value="ECO:0007669"/>
    <property type="project" value="UniProtKB-UniRule"/>
</dbReference>
<evidence type="ECO:0000256" key="3">
    <source>
        <dbReference type="ARBA" id="ARBA00022908"/>
    </source>
</evidence>
<evidence type="ECO:0000259" key="7">
    <source>
        <dbReference type="PROSITE" id="PS51898"/>
    </source>
</evidence>
<name>A0A161WXM9_9CLOT</name>
<dbReference type="InterPro" id="IPR028259">
    <property type="entry name" value="AP2-like_int_N"/>
</dbReference>
<dbReference type="InterPro" id="IPR050808">
    <property type="entry name" value="Phage_Integrase"/>
</dbReference>
<keyword evidence="10" id="KW-1185">Reference proteome</keyword>
<dbReference type="PATRIC" id="fig|1121326.3.peg.1549"/>
<dbReference type="Pfam" id="PF14659">
    <property type="entry name" value="Phage_int_SAM_3"/>
    <property type="match status" value="1"/>
</dbReference>
<comment type="similarity">
    <text evidence="2">Belongs to the 'phage' integrase family.</text>
</comment>
<dbReference type="InterPro" id="IPR010998">
    <property type="entry name" value="Integrase_recombinase_N"/>
</dbReference>
<dbReference type="SUPFAM" id="SSF56349">
    <property type="entry name" value="DNA breaking-rejoining enzymes"/>
    <property type="match status" value="1"/>
</dbReference>
<evidence type="ECO:0000256" key="4">
    <source>
        <dbReference type="ARBA" id="ARBA00023125"/>
    </source>
</evidence>
<dbReference type="PANTHER" id="PTHR30629">
    <property type="entry name" value="PROPHAGE INTEGRASE"/>
    <property type="match status" value="1"/>
</dbReference>
<reference evidence="9 10" key="1">
    <citation type="submission" date="2016-04" db="EMBL/GenBank/DDBJ databases">
        <title>Genome sequence of Clostridium magnum DSM 2767.</title>
        <authorList>
            <person name="Poehlein A."/>
            <person name="Uhlig R."/>
            <person name="Fischer R."/>
            <person name="Bahl H."/>
            <person name="Daniel R."/>
        </authorList>
    </citation>
    <scope>NUCLEOTIDE SEQUENCE [LARGE SCALE GENOMIC DNA]</scope>
    <source>
        <strain evidence="9 10">DSM 2767</strain>
    </source>
</reference>
<accession>A0A161WXM9</accession>
<dbReference type="CDD" id="cd01189">
    <property type="entry name" value="INT_ICEBs1_C_like"/>
    <property type="match status" value="1"/>
</dbReference>
<evidence type="ECO:0000256" key="1">
    <source>
        <dbReference type="ARBA" id="ARBA00003283"/>
    </source>
</evidence>
<dbReference type="InterPro" id="IPR013762">
    <property type="entry name" value="Integrase-like_cat_sf"/>
</dbReference>
<dbReference type="InterPro" id="IPR004107">
    <property type="entry name" value="Integrase_SAM-like_N"/>
</dbReference>
<dbReference type="AlphaFoldDB" id="A0A161WXM9"/>
<dbReference type="Proteomes" id="UP000076603">
    <property type="component" value="Unassembled WGS sequence"/>
</dbReference>
<dbReference type="RefSeq" id="WP_066620494.1">
    <property type="nucleotide sequence ID" value="NZ_FQXL01000050.1"/>
</dbReference>
<dbReference type="GO" id="GO:0006310">
    <property type="term" value="P:DNA recombination"/>
    <property type="evidence" value="ECO:0007669"/>
    <property type="project" value="UniProtKB-KW"/>
</dbReference>
<keyword evidence="4 6" id="KW-0238">DNA-binding</keyword>
<dbReference type="InterPro" id="IPR044068">
    <property type="entry name" value="CB"/>
</dbReference>
<feature type="domain" description="Tyr recombinase" evidence="7">
    <location>
        <begin position="164"/>
        <end position="374"/>
    </location>
</feature>
<proteinExistence type="inferred from homology"/>
<keyword evidence="3" id="KW-0229">DNA integration</keyword>
<evidence type="ECO:0000259" key="8">
    <source>
        <dbReference type="PROSITE" id="PS51900"/>
    </source>
</evidence>
<dbReference type="STRING" id="1121326.CLMAG_15760"/>
<gene>
    <name evidence="9" type="ORF">CLMAG_15760</name>
</gene>
<comment type="function">
    <text evidence="1">Site-specific tyrosine recombinase, which acts by catalyzing the cutting and rejoining of the recombining DNA molecules.</text>
</comment>
<dbReference type="Pfam" id="PF00589">
    <property type="entry name" value="Phage_integrase"/>
    <property type="match status" value="1"/>
</dbReference>
<dbReference type="PROSITE" id="PS51900">
    <property type="entry name" value="CB"/>
    <property type="match status" value="1"/>
</dbReference>
<feature type="domain" description="Core-binding (CB)" evidence="8">
    <location>
        <begin position="60"/>
        <end position="143"/>
    </location>
</feature>
<sequence length="393" mass="45494">MTGGVRKRGSVWYYYFEVGAIGGKRKRIERRGGKTKKEAQTALAEAIVKFNTGYVEPKKETVGDYLNNWLENHIKENRKISTYHRYREFIRNNINPNIGNIMLKDIKPIHIENMILTAKRKKLSGTTLQSLYGVINSAFNKAVKLQVINNNPCKYIDRPKRDKFVASVLTVEEFNTIIDSLDETIYYDYAFKLGLNIVIELGLRRGELGGLEWENVDFNNHCINIKNNLTYSNGRVMIGTTKTDESERTLYISDNLIRILKEHKKIQNKNKVKYGPDYIDNVFNGKKFDFIMTWENGHYVHPNYYTSKFRKILNSMEFEKSIRFHDLRHTNASLLLEQGVDFKVIQTRLGHSDINTTLNIYSHINLKMQQNATEKLAAVLSGGKPVAKNKNSH</sequence>
<evidence type="ECO:0000256" key="2">
    <source>
        <dbReference type="ARBA" id="ARBA00008857"/>
    </source>
</evidence>
<protein>
    <submittedName>
        <fullName evidence="9">Putative prophage phiRv2 integrase</fullName>
    </submittedName>
</protein>
<dbReference type="Pfam" id="PF14657">
    <property type="entry name" value="Arm-DNA-bind_4"/>
    <property type="match status" value="1"/>
</dbReference>
<evidence type="ECO:0000313" key="10">
    <source>
        <dbReference type="Proteomes" id="UP000076603"/>
    </source>
</evidence>
<evidence type="ECO:0000256" key="6">
    <source>
        <dbReference type="PROSITE-ProRule" id="PRU01248"/>
    </source>
</evidence>
<dbReference type="PROSITE" id="PS51898">
    <property type="entry name" value="TYR_RECOMBINASE"/>
    <property type="match status" value="1"/>
</dbReference>
<evidence type="ECO:0000256" key="5">
    <source>
        <dbReference type="ARBA" id="ARBA00023172"/>
    </source>
</evidence>
<comment type="caution">
    <text evidence="9">The sequence shown here is derived from an EMBL/GenBank/DDBJ whole genome shotgun (WGS) entry which is preliminary data.</text>
</comment>
<dbReference type="InterPro" id="IPR011010">
    <property type="entry name" value="DNA_brk_join_enz"/>
</dbReference>
<organism evidence="9 10">
    <name type="scientific">Clostridium magnum DSM 2767</name>
    <dbReference type="NCBI Taxonomy" id="1121326"/>
    <lineage>
        <taxon>Bacteria</taxon>
        <taxon>Bacillati</taxon>
        <taxon>Bacillota</taxon>
        <taxon>Clostridia</taxon>
        <taxon>Eubacteriales</taxon>
        <taxon>Clostridiaceae</taxon>
        <taxon>Clostridium</taxon>
    </lineage>
</organism>
<dbReference type="EMBL" id="LWAE01000002">
    <property type="protein sequence ID" value="KZL91778.1"/>
    <property type="molecule type" value="Genomic_DNA"/>
</dbReference>
<dbReference type="Gene3D" id="1.10.443.10">
    <property type="entry name" value="Intergrase catalytic core"/>
    <property type="match status" value="1"/>
</dbReference>
<keyword evidence="5" id="KW-0233">DNA recombination</keyword>
<dbReference type="OrthoDB" id="9785687at2"/>
<dbReference type="Gene3D" id="1.10.150.130">
    <property type="match status" value="1"/>
</dbReference>
<dbReference type="InterPro" id="IPR002104">
    <property type="entry name" value="Integrase_catalytic"/>
</dbReference>
<dbReference type="PANTHER" id="PTHR30629:SF2">
    <property type="entry name" value="PROPHAGE INTEGRASE INTS-RELATED"/>
    <property type="match status" value="1"/>
</dbReference>
<dbReference type="GO" id="GO:0015074">
    <property type="term" value="P:DNA integration"/>
    <property type="evidence" value="ECO:0007669"/>
    <property type="project" value="UniProtKB-KW"/>
</dbReference>